<feature type="transmembrane region" description="Helical" evidence="8">
    <location>
        <begin position="93"/>
        <end position="112"/>
    </location>
</feature>
<dbReference type="GO" id="GO:0005886">
    <property type="term" value="C:plasma membrane"/>
    <property type="evidence" value="ECO:0007669"/>
    <property type="project" value="UniProtKB-SubCell"/>
</dbReference>
<dbReference type="Pfam" id="PF04290">
    <property type="entry name" value="DctQ"/>
    <property type="match status" value="1"/>
</dbReference>
<dbReference type="AlphaFoldDB" id="A0A644WR99"/>
<dbReference type="PANTHER" id="PTHR35011:SF4">
    <property type="entry name" value="SLL1102 PROTEIN"/>
    <property type="match status" value="1"/>
</dbReference>
<evidence type="ECO:0000256" key="4">
    <source>
        <dbReference type="ARBA" id="ARBA00022519"/>
    </source>
</evidence>
<feature type="domain" description="Tripartite ATP-independent periplasmic transporters DctQ component" evidence="9">
    <location>
        <begin position="32"/>
        <end position="160"/>
    </location>
</feature>
<evidence type="ECO:0000256" key="7">
    <source>
        <dbReference type="ARBA" id="ARBA00023136"/>
    </source>
</evidence>
<dbReference type="InterPro" id="IPR055348">
    <property type="entry name" value="DctQ"/>
</dbReference>
<evidence type="ECO:0000256" key="3">
    <source>
        <dbReference type="ARBA" id="ARBA00022475"/>
    </source>
</evidence>
<dbReference type="EMBL" id="VSSQ01001226">
    <property type="protein sequence ID" value="MPM06415.1"/>
    <property type="molecule type" value="Genomic_DNA"/>
</dbReference>
<feature type="transmembrane region" description="Helical" evidence="8">
    <location>
        <begin position="51"/>
        <end position="72"/>
    </location>
</feature>
<evidence type="ECO:0000259" key="9">
    <source>
        <dbReference type="Pfam" id="PF04290"/>
    </source>
</evidence>
<evidence type="ECO:0000313" key="10">
    <source>
        <dbReference type="EMBL" id="MPM06415.1"/>
    </source>
</evidence>
<organism evidence="10">
    <name type="scientific">bioreactor metagenome</name>
    <dbReference type="NCBI Taxonomy" id="1076179"/>
    <lineage>
        <taxon>unclassified sequences</taxon>
        <taxon>metagenomes</taxon>
        <taxon>ecological metagenomes</taxon>
    </lineage>
</organism>
<feature type="transmembrane region" description="Helical" evidence="8">
    <location>
        <begin position="132"/>
        <end position="152"/>
    </location>
</feature>
<feature type="transmembrane region" description="Helical" evidence="8">
    <location>
        <begin position="26"/>
        <end position="45"/>
    </location>
</feature>
<comment type="caution">
    <text evidence="10">The sequence shown here is derived from an EMBL/GenBank/DDBJ whole genome shotgun (WGS) entry which is preliminary data.</text>
</comment>
<keyword evidence="3" id="KW-1003">Cell membrane</keyword>
<protein>
    <recommendedName>
        <fullName evidence="9">Tripartite ATP-independent periplasmic transporters DctQ component domain-containing protein</fullName>
    </recommendedName>
</protein>
<proteinExistence type="predicted"/>
<sequence>MRLRFLTGFIQFVDAMVDRIGKIASFLIYPTMLVLVYEVVMRYYFTRPTIWAHETSCMLYGAHFVIGGAYALQKGAFVSVEAFYMRFSRRTQAILDLCTWTMFYIFVGVLLWKSLPWAWESFKVSEFSDSTWGPYVWPVKMTIPFASFLMLLQGMTKTIKDAYLAVTGRELVVGADAEAAAGN</sequence>
<evidence type="ECO:0000256" key="2">
    <source>
        <dbReference type="ARBA" id="ARBA00022448"/>
    </source>
</evidence>
<keyword evidence="4" id="KW-0997">Cell inner membrane</keyword>
<keyword evidence="6 8" id="KW-1133">Transmembrane helix</keyword>
<name>A0A644WR99_9ZZZZ</name>
<keyword evidence="2" id="KW-0813">Transport</keyword>
<evidence type="ECO:0000256" key="6">
    <source>
        <dbReference type="ARBA" id="ARBA00022989"/>
    </source>
</evidence>
<accession>A0A644WR99</accession>
<dbReference type="InterPro" id="IPR007387">
    <property type="entry name" value="TRAP_DctQ"/>
</dbReference>
<reference evidence="10" key="1">
    <citation type="submission" date="2019-08" db="EMBL/GenBank/DDBJ databases">
        <authorList>
            <person name="Kucharzyk K."/>
            <person name="Murdoch R.W."/>
            <person name="Higgins S."/>
            <person name="Loffler F."/>
        </authorList>
    </citation>
    <scope>NUCLEOTIDE SEQUENCE</scope>
</reference>
<keyword evidence="5 8" id="KW-0812">Transmembrane</keyword>
<evidence type="ECO:0000256" key="8">
    <source>
        <dbReference type="SAM" id="Phobius"/>
    </source>
</evidence>
<gene>
    <name evidence="10" type="ORF">SDC9_52714</name>
</gene>
<evidence type="ECO:0000256" key="5">
    <source>
        <dbReference type="ARBA" id="ARBA00022692"/>
    </source>
</evidence>
<keyword evidence="7 8" id="KW-0472">Membrane</keyword>
<evidence type="ECO:0000256" key="1">
    <source>
        <dbReference type="ARBA" id="ARBA00004429"/>
    </source>
</evidence>
<comment type="subcellular location">
    <subcellularLocation>
        <location evidence="1">Cell inner membrane</location>
        <topology evidence="1">Multi-pass membrane protein</topology>
    </subcellularLocation>
</comment>
<dbReference type="PANTHER" id="PTHR35011">
    <property type="entry name" value="2,3-DIKETO-L-GULONATE TRAP TRANSPORTER SMALL PERMEASE PROTEIN YIAM"/>
    <property type="match status" value="1"/>
</dbReference>